<comment type="caution">
    <text evidence="1">The sequence shown here is derived from an EMBL/GenBank/DDBJ whole genome shotgun (WGS) entry which is preliminary data.</text>
</comment>
<proteinExistence type="predicted"/>
<dbReference type="Pfam" id="PF24716">
    <property type="entry name" value="WapI"/>
    <property type="match status" value="1"/>
</dbReference>
<dbReference type="InterPro" id="IPR056510">
    <property type="entry name" value="WapI"/>
</dbReference>
<dbReference type="RefSeq" id="WP_122972766.1">
    <property type="nucleotide sequence ID" value="NZ_RHLQ01000035.1"/>
</dbReference>
<dbReference type="OrthoDB" id="1495261at2"/>
<keyword evidence="2" id="KW-1185">Reference proteome</keyword>
<dbReference type="AlphaFoldDB" id="A0A3M8H741"/>
<protein>
    <submittedName>
        <fullName evidence="1">Uncharacterized protein</fullName>
    </submittedName>
</protein>
<gene>
    <name evidence="1" type="ORF">EC501_13155</name>
</gene>
<sequence length="144" mass="16553">MKFRLLGESTKVEIDIISREYPNSTDYWDGNWVNSKVKVEIPGYYVDFNASLRTDDIRDFVNELKLMKKNLSGKAILKNLDGFIHFEGEMNKLGHISWSGETCYPVGSGAVLTFEFVSDQSYLESFIKELEDISYMFPVIGKQN</sequence>
<name>A0A3M8H741_9BACI</name>
<evidence type="ECO:0000313" key="1">
    <source>
        <dbReference type="EMBL" id="RNC97910.1"/>
    </source>
</evidence>
<organism evidence="1 2">
    <name type="scientific">Lysinibacillus halotolerans</name>
    <dbReference type="NCBI Taxonomy" id="1368476"/>
    <lineage>
        <taxon>Bacteria</taxon>
        <taxon>Bacillati</taxon>
        <taxon>Bacillota</taxon>
        <taxon>Bacilli</taxon>
        <taxon>Bacillales</taxon>
        <taxon>Bacillaceae</taxon>
        <taxon>Lysinibacillus</taxon>
    </lineage>
</organism>
<dbReference type="Proteomes" id="UP000279909">
    <property type="component" value="Unassembled WGS sequence"/>
</dbReference>
<accession>A0A3M8H741</accession>
<evidence type="ECO:0000313" key="2">
    <source>
        <dbReference type="Proteomes" id="UP000279909"/>
    </source>
</evidence>
<dbReference type="EMBL" id="RHLQ01000035">
    <property type="protein sequence ID" value="RNC97910.1"/>
    <property type="molecule type" value="Genomic_DNA"/>
</dbReference>
<reference evidence="1 2" key="1">
    <citation type="journal article" date="2014" name="Int. J. Syst. Evol. Microbiol.">
        <title>Lysinibacillus halotolerans sp. nov., isolated from saline-alkaline soil.</title>
        <authorList>
            <person name="Kong D."/>
            <person name="Wang Y."/>
            <person name="Zhao B."/>
            <person name="Li Y."/>
            <person name="Song J."/>
            <person name="Zhai Y."/>
            <person name="Zhang C."/>
            <person name="Wang H."/>
            <person name="Chen X."/>
            <person name="Zhao B."/>
            <person name="Ruan Z."/>
        </authorList>
    </citation>
    <scope>NUCLEOTIDE SEQUENCE [LARGE SCALE GENOMIC DNA]</scope>
    <source>
        <strain evidence="1 2">MCCC 1A12703</strain>
    </source>
</reference>